<dbReference type="AlphaFoldDB" id="A0A426TZC5"/>
<dbReference type="Pfam" id="PF01663">
    <property type="entry name" value="Phosphodiest"/>
    <property type="match status" value="1"/>
</dbReference>
<dbReference type="PANTHER" id="PTHR10151">
    <property type="entry name" value="ECTONUCLEOTIDE PYROPHOSPHATASE/PHOSPHODIESTERASE"/>
    <property type="match status" value="1"/>
</dbReference>
<evidence type="ECO:0000313" key="1">
    <source>
        <dbReference type="EMBL" id="RRR71563.1"/>
    </source>
</evidence>
<dbReference type="EMBL" id="RSAS01000441">
    <property type="protein sequence ID" value="RRR71563.1"/>
    <property type="molecule type" value="Genomic_DNA"/>
</dbReference>
<dbReference type="Proteomes" id="UP000280307">
    <property type="component" value="Unassembled WGS sequence"/>
</dbReference>
<protein>
    <submittedName>
        <fullName evidence="1">Phosphodiesterase</fullName>
    </submittedName>
</protein>
<evidence type="ECO:0000313" key="2">
    <source>
        <dbReference type="Proteomes" id="UP000280307"/>
    </source>
</evidence>
<comment type="caution">
    <text evidence="1">The sequence shown here is derived from an EMBL/GenBank/DDBJ whole genome shotgun (WGS) entry which is preliminary data.</text>
</comment>
<accession>A0A426TZC5</accession>
<name>A0A426TZC5_9CHLR</name>
<dbReference type="InterPro" id="IPR002591">
    <property type="entry name" value="Phosphodiest/P_Trfase"/>
</dbReference>
<reference evidence="1 2" key="1">
    <citation type="submission" date="2018-12" db="EMBL/GenBank/DDBJ databases">
        <title>Genome Sequence of Candidatus Viridilinea halotolerans isolated from saline sulfide-rich spring.</title>
        <authorList>
            <person name="Grouzdev D.S."/>
            <person name="Burganskaya E.I."/>
            <person name="Krutkina M.S."/>
            <person name="Sukhacheva M.V."/>
            <person name="Gorlenko V.M."/>
        </authorList>
    </citation>
    <scope>NUCLEOTIDE SEQUENCE [LARGE SCALE GENOMIC DNA]</scope>
    <source>
        <strain evidence="1">Chok-6</strain>
    </source>
</reference>
<dbReference type="PANTHER" id="PTHR10151:SF120">
    <property type="entry name" value="BIS(5'-ADENOSYL)-TRIPHOSPHATASE"/>
    <property type="match status" value="1"/>
</dbReference>
<organism evidence="1 2">
    <name type="scientific">Candidatus Viridilinea halotolerans</name>
    <dbReference type="NCBI Taxonomy" id="2491704"/>
    <lineage>
        <taxon>Bacteria</taxon>
        <taxon>Bacillati</taxon>
        <taxon>Chloroflexota</taxon>
        <taxon>Chloroflexia</taxon>
        <taxon>Chloroflexales</taxon>
        <taxon>Chloroflexineae</taxon>
        <taxon>Oscillochloridaceae</taxon>
        <taxon>Candidatus Viridilinea</taxon>
    </lineage>
</organism>
<proteinExistence type="predicted"/>
<dbReference type="Gene3D" id="3.40.720.10">
    <property type="entry name" value="Alkaline Phosphatase, subunit A"/>
    <property type="match status" value="1"/>
</dbReference>
<dbReference type="InterPro" id="IPR017850">
    <property type="entry name" value="Alkaline_phosphatase_core_sf"/>
</dbReference>
<dbReference type="GO" id="GO:0016787">
    <property type="term" value="F:hydrolase activity"/>
    <property type="evidence" value="ECO:0007669"/>
    <property type="project" value="UniProtKB-ARBA"/>
</dbReference>
<gene>
    <name evidence="1" type="ORF">EI684_11425</name>
</gene>
<sequence length="422" mass="45960">MLNVASLAATAAARFGPGFVRPIYTDYGFANLPATIERIMSGQGRGGLPEAALGDLGAHHETVVLVFVDALGWRFFEPYAAEHPFLQRFVQQGVVSRLTTMFPSTTAAHVTLMHTGLTPGASGVFEWFFYEPQCNRVIAPLLFSFAGDKQRETLAEAGVAPASIFPTTTFYQRLASHGIASTIYQHTSYAHSSFSTTVCAGAKLIPFRTLSEALTILHLRLKKKRGPHYHMLYIDTADMLAHSYSPEAPHVAAEIDTILTTLERWLHPALSSLGRRVLLMLIADHGQIAVQPSKTLLLNRLVPSLVAATPLGSDGLPIAPSGSNRDLFLYINEDRRSGIIEALRTALAGQAEVYPTEELINAGFFGPSSSPRFLSRVGNIVVLPHPNVSVWWEDKRFPLKFKGAHGGLSEAEALTQVAILGY</sequence>
<dbReference type="SUPFAM" id="SSF53649">
    <property type="entry name" value="Alkaline phosphatase-like"/>
    <property type="match status" value="1"/>
</dbReference>